<organism evidence="2 3">
    <name type="scientific">Halorubrum yunnanense</name>
    <dbReference type="NCBI Taxonomy" id="1526162"/>
    <lineage>
        <taxon>Archaea</taxon>
        <taxon>Methanobacteriati</taxon>
        <taxon>Methanobacteriota</taxon>
        <taxon>Stenosarchaea group</taxon>
        <taxon>Halobacteria</taxon>
        <taxon>Halobacteriales</taxon>
        <taxon>Haloferacaceae</taxon>
        <taxon>Halorubrum</taxon>
    </lineage>
</organism>
<evidence type="ECO:0000259" key="1">
    <source>
        <dbReference type="PROSITE" id="PS50157"/>
    </source>
</evidence>
<dbReference type="InterPro" id="IPR013087">
    <property type="entry name" value="Znf_C2H2_type"/>
</dbReference>
<accession>A0ABD5YER8</accession>
<gene>
    <name evidence="2" type="ORF">ACFQMK_04985</name>
</gene>
<evidence type="ECO:0000313" key="3">
    <source>
        <dbReference type="Proteomes" id="UP001596390"/>
    </source>
</evidence>
<sequence length="101" mass="11377">MEIEGDYTCDICGESFDRNVDIAGHMRAHQRSIPAETIIDELRRIVDEKGRPPKESELGEEAEFTEGAVSSTFGSWSEGALLNARLRRGGVDNSRFYRVRD</sequence>
<keyword evidence="2" id="KW-0255">Endonuclease</keyword>
<dbReference type="PROSITE" id="PS50157">
    <property type="entry name" value="ZINC_FINGER_C2H2_2"/>
    <property type="match status" value="1"/>
</dbReference>
<name>A0ABD5YER8_9EURY</name>
<dbReference type="SUPFAM" id="SSF57667">
    <property type="entry name" value="beta-beta-alpha zinc fingers"/>
    <property type="match status" value="1"/>
</dbReference>
<dbReference type="Pfam" id="PF18780">
    <property type="entry name" value="HNH_repeat"/>
    <property type="match status" value="1"/>
</dbReference>
<dbReference type="RefSeq" id="WP_379789985.1">
    <property type="nucleotide sequence ID" value="NZ_JAODIX010000020.1"/>
</dbReference>
<reference evidence="2 3" key="1">
    <citation type="journal article" date="2019" name="Int. J. Syst. Evol. Microbiol.">
        <title>The Global Catalogue of Microorganisms (GCM) 10K type strain sequencing project: providing services to taxonomists for standard genome sequencing and annotation.</title>
        <authorList>
            <consortium name="The Broad Institute Genomics Platform"/>
            <consortium name="The Broad Institute Genome Sequencing Center for Infectious Disease"/>
            <person name="Wu L."/>
            <person name="Ma J."/>
        </authorList>
    </citation>
    <scope>NUCLEOTIDE SEQUENCE [LARGE SCALE GENOMIC DNA]</scope>
    <source>
        <strain evidence="2 3">Q85</strain>
    </source>
</reference>
<dbReference type="Gene3D" id="3.30.160.60">
    <property type="entry name" value="Classic Zinc Finger"/>
    <property type="match status" value="1"/>
</dbReference>
<proteinExistence type="predicted"/>
<dbReference type="InterPro" id="IPR036236">
    <property type="entry name" value="Znf_C2H2_sf"/>
</dbReference>
<keyword evidence="2" id="KW-0540">Nuclease</keyword>
<comment type="caution">
    <text evidence="2">The sequence shown here is derived from an EMBL/GenBank/DDBJ whole genome shotgun (WGS) entry which is preliminary data.</text>
</comment>
<dbReference type="Proteomes" id="UP001596390">
    <property type="component" value="Unassembled WGS sequence"/>
</dbReference>
<dbReference type="InterPro" id="IPR041025">
    <property type="entry name" value="HNH_repeat"/>
</dbReference>
<dbReference type="EMBL" id="JBHSZZ010000020">
    <property type="protein sequence ID" value="MFC7186257.1"/>
    <property type="molecule type" value="Genomic_DNA"/>
</dbReference>
<dbReference type="GO" id="GO:0004519">
    <property type="term" value="F:endonuclease activity"/>
    <property type="evidence" value="ECO:0007669"/>
    <property type="project" value="UniProtKB-KW"/>
</dbReference>
<keyword evidence="3" id="KW-1185">Reference proteome</keyword>
<evidence type="ECO:0000313" key="2">
    <source>
        <dbReference type="EMBL" id="MFC7186257.1"/>
    </source>
</evidence>
<keyword evidence="2" id="KW-0378">Hydrolase</keyword>
<feature type="non-terminal residue" evidence="2">
    <location>
        <position position="101"/>
    </location>
</feature>
<dbReference type="AlphaFoldDB" id="A0ABD5YER8"/>
<dbReference type="PROSITE" id="PS00028">
    <property type="entry name" value="ZINC_FINGER_C2H2_1"/>
    <property type="match status" value="1"/>
</dbReference>
<feature type="domain" description="C2H2-type" evidence="1">
    <location>
        <begin position="7"/>
        <end position="34"/>
    </location>
</feature>
<protein>
    <submittedName>
        <fullName evidence="2">Homing endonuclease associated repeat-containing protein</fullName>
    </submittedName>
</protein>